<comment type="caution">
    <text evidence="8">The sequence shown here is derived from an EMBL/GenBank/DDBJ whole genome shotgun (WGS) entry which is preliminary data.</text>
</comment>
<name>A0A255ZR82_9FLAO</name>
<evidence type="ECO:0000256" key="2">
    <source>
        <dbReference type="ARBA" id="ARBA00022722"/>
    </source>
</evidence>
<dbReference type="InterPro" id="IPR002036">
    <property type="entry name" value="YbeY"/>
</dbReference>
<dbReference type="Pfam" id="PF02130">
    <property type="entry name" value="YbeY"/>
    <property type="match status" value="1"/>
</dbReference>
<keyword evidence="7" id="KW-0963">Cytoplasm</keyword>
<protein>
    <recommendedName>
        <fullName evidence="7">Endoribonuclease YbeY</fullName>
        <ecNumber evidence="7">3.1.-.-</ecNumber>
    </recommendedName>
</protein>
<evidence type="ECO:0000256" key="7">
    <source>
        <dbReference type="HAMAP-Rule" id="MF_00009"/>
    </source>
</evidence>
<evidence type="ECO:0000313" key="9">
    <source>
        <dbReference type="Proteomes" id="UP000216035"/>
    </source>
</evidence>
<keyword evidence="5 7" id="KW-0378">Hydrolase</keyword>
<dbReference type="OrthoDB" id="9811984at2"/>
<feature type="binding site" evidence="7">
    <location>
        <position position="115"/>
    </location>
    <ligand>
        <name>Zn(2+)</name>
        <dbReference type="ChEBI" id="CHEBI:29105"/>
        <note>catalytic</note>
    </ligand>
</feature>
<dbReference type="EMBL" id="NOXX01000196">
    <property type="protein sequence ID" value="OYQ43909.1"/>
    <property type="molecule type" value="Genomic_DNA"/>
</dbReference>
<comment type="subcellular location">
    <subcellularLocation>
        <location evidence="7">Cytoplasm</location>
    </subcellularLocation>
</comment>
<dbReference type="EC" id="3.1.-.-" evidence="7"/>
<proteinExistence type="inferred from homology"/>
<evidence type="ECO:0000256" key="6">
    <source>
        <dbReference type="ARBA" id="ARBA00022833"/>
    </source>
</evidence>
<dbReference type="AlphaFoldDB" id="A0A255ZR82"/>
<dbReference type="GO" id="GO:0004222">
    <property type="term" value="F:metalloendopeptidase activity"/>
    <property type="evidence" value="ECO:0007669"/>
    <property type="project" value="InterPro"/>
</dbReference>
<keyword evidence="7" id="KW-0698">rRNA processing</keyword>
<dbReference type="GO" id="GO:0005737">
    <property type="term" value="C:cytoplasm"/>
    <property type="evidence" value="ECO:0007669"/>
    <property type="project" value="UniProtKB-SubCell"/>
</dbReference>
<keyword evidence="4 7" id="KW-0255">Endonuclease</keyword>
<dbReference type="RefSeq" id="WP_094486342.1">
    <property type="nucleotide sequence ID" value="NZ_NOXX01000196.1"/>
</dbReference>
<comment type="cofactor">
    <cofactor evidence="7">
        <name>Zn(2+)</name>
        <dbReference type="ChEBI" id="CHEBI:29105"/>
    </cofactor>
    <text evidence="7">Binds 1 zinc ion.</text>
</comment>
<feature type="binding site" evidence="7">
    <location>
        <position position="109"/>
    </location>
    <ligand>
        <name>Zn(2+)</name>
        <dbReference type="ChEBI" id="CHEBI:29105"/>
        <note>catalytic</note>
    </ligand>
</feature>
<comment type="similarity">
    <text evidence="1 7">Belongs to the endoribonuclease YbeY family.</text>
</comment>
<dbReference type="Gene3D" id="3.40.390.30">
    <property type="entry name" value="Metalloproteases ('zincins'), catalytic domain"/>
    <property type="match status" value="1"/>
</dbReference>
<dbReference type="GO" id="GO:0008270">
    <property type="term" value="F:zinc ion binding"/>
    <property type="evidence" value="ECO:0007669"/>
    <property type="project" value="UniProtKB-UniRule"/>
</dbReference>
<dbReference type="GO" id="GO:0004521">
    <property type="term" value="F:RNA endonuclease activity"/>
    <property type="evidence" value="ECO:0007669"/>
    <property type="project" value="UniProtKB-UniRule"/>
</dbReference>
<organism evidence="8 9">
    <name type="scientific">Flavobacterium aurantiibacter</name>
    <dbReference type="NCBI Taxonomy" id="2023067"/>
    <lineage>
        <taxon>Bacteria</taxon>
        <taxon>Pseudomonadati</taxon>
        <taxon>Bacteroidota</taxon>
        <taxon>Flavobacteriia</taxon>
        <taxon>Flavobacteriales</taxon>
        <taxon>Flavobacteriaceae</taxon>
        <taxon>Flavobacterium</taxon>
    </lineage>
</organism>
<sequence>MIEFHSETDFELTDEKLVTDWILRVAHKHGKSISEISYVFCTDEYLLDMNQRFLNHDTLTDIITFDYTVGNEIGGDVFISTERVAENAVDFGVEFIEELRRVIIHGVLHLCGFKDKTEEDEAQMRALEDEALKMFHVEH</sequence>
<dbReference type="GO" id="GO:0006364">
    <property type="term" value="P:rRNA processing"/>
    <property type="evidence" value="ECO:0007669"/>
    <property type="project" value="UniProtKB-UniRule"/>
</dbReference>
<evidence type="ECO:0000256" key="4">
    <source>
        <dbReference type="ARBA" id="ARBA00022759"/>
    </source>
</evidence>
<feature type="binding site" evidence="7">
    <location>
        <position position="105"/>
    </location>
    <ligand>
        <name>Zn(2+)</name>
        <dbReference type="ChEBI" id="CHEBI:29105"/>
        <note>catalytic</note>
    </ligand>
</feature>
<evidence type="ECO:0000313" key="8">
    <source>
        <dbReference type="EMBL" id="OYQ43909.1"/>
    </source>
</evidence>
<dbReference type="HAMAP" id="MF_00009">
    <property type="entry name" value="Endoribonucl_YbeY"/>
    <property type="match status" value="1"/>
</dbReference>
<comment type="function">
    <text evidence="7">Single strand-specific metallo-endoribonuclease involved in late-stage 70S ribosome quality control and in maturation of the 3' terminus of the 16S rRNA.</text>
</comment>
<dbReference type="InterPro" id="IPR023091">
    <property type="entry name" value="MetalPrtase_cat_dom_sf_prd"/>
</dbReference>
<keyword evidence="7" id="KW-0690">Ribosome biogenesis</keyword>
<keyword evidence="6 7" id="KW-0862">Zinc</keyword>
<dbReference type="SUPFAM" id="SSF55486">
    <property type="entry name" value="Metalloproteases ('zincins'), catalytic domain"/>
    <property type="match status" value="1"/>
</dbReference>
<gene>
    <name evidence="7 8" type="primary">ybeY</name>
    <name evidence="8" type="ORF">CHX27_08515</name>
</gene>
<accession>A0A255ZR82</accession>
<keyword evidence="3 7" id="KW-0479">Metal-binding</keyword>
<keyword evidence="2 7" id="KW-0540">Nuclease</keyword>
<evidence type="ECO:0000256" key="1">
    <source>
        <dbReference type="ARBA" id="ARBA00010875"/>
    </source>
</evidence>
<keyword evidence="9" id="KW-1185">Reference proteome</keyword>
<dbReference type="PANTHER" id="PTHR46986:SF1">
    <property type="entry name" value="ENDORIBONUCLEASE YBEY, CHLOROPLASTIC"/>
    <property type="match status" value="1"/>
</dbReference>
<evidence type="ECO:0000256" key="5">
    <source>
        <dbReference type="ARBA" id="ARBA00022801"/>
    </source>
</evidence>
<evidence type="ECO:0000256" key="3">
    <source>
        <dbReference type="ARBA" id="ARBA00022723"/>
    </source>
</evidence>
<dbReference type="Proteomes" id="UP000216035">
    <property type="component" value="Unassembled WGS sequence"/>
</dbReference>
<dbReference type="PANTHER" id="PTHR46986">
    <property type="entry name" value="ENDORIBONUCLEASE YBEY, CHLOROPLASTIC"/>
    <property type="match status" value="1"/>
</dbReference>
<reference evidence="8 9" key="1">
    <citation type="submission" date="2017-07" db="EMBL/GenBank/DDBJ databases">
        <title>Flavobacterium cyanobacteriorum sp. nov., isolated from cyanobacterial aggregates in a eutrophic lake.</title>
        <authorList>
            <person name="Cai H."/>
        </authorList>
    </citation>
    <scope>NUCLEOTIDE SEQUENCE [LARGE SCALE GENOMIC DNA]</scope>
    <source>
        <strain evidence="8 9">TH167</strain>
    </source>
</reference>
<dbReference type="NCBIfam" id="TIGR00043">
    <property type="entry name" value="rRNA maturation RNase YbeY"/>
    <property type="match status" value="1"/>
</dbReference>